<dbReference type="GO" id="GO:0016747">
    <property type="term" value="F:acyltransferase activity, transferring groups other than amino-acyl groups"/>
    <property type="evidence" value="ECO:0007669"/>
    <property type="project" value="InterPro"/>
</dbReference>
<feature type="domain" description="N-acetyltransferase" evidence="1">
    <location>
        <begin position="7"/>
        <end position="158"/>
    </location>
</feature>
<dbReference type="PANTHER" id="PTHR43617:SF2">
    <property type="entry name" value="UPF0039 PROTEIN SLL0451"/>
    <property type="match status" value="1"/>
</dbReference>
<sequence length="179" mass="19469">MKEKIDYVIRKEETVDFTGIREINLQAFGNGENEANLIELIRNSENFIPDLSLVAANGDGEIIGHILFSIIHLVTEQGIVPTLGLAPMAVNPGYQNSGIGSSLVKEGIKACKAFGYDHVFVLGHPNFYPRFGFSPSSQFGIKAPFPVPDEVFMALELKKGSLTGLKGKIEYPPAFNAVS</sequence>
<dbReference type="SUPFAM" id="SSF55729">
    <property type="entry name" value="Acyl-CoA N-acyltransferases (Nat)"/>
    <property type="match status" value="1"/>
</dbReference>
<keyword evidence="2" id="KW-0808">Transferase</keyword>
<evidence type="ECO:0000313" key="3">
    <source>
        <dbReference type="Proteomes" id="UP000587942"/>
    </source>
</evidence>
<comment type="caution">
    <text evidence="2">The sequence shown here is derived from an EMBL/GenBank/DDBJ whole genome shotgun (WGS) entry which is preliminary data.</text>
</comment>
<protein>
    <submittedName>
        <fullName evidence="2">N-acetyltransferase</fullName>
    </submittedName>
</protein>
<dbReference type="RefSeq" id="WP_167832962.1">
    <property type="nucleotide sequence ID" value="NZ_JAAVUM010000009.1"/>
</dbReference>
<gene>
    <name evidence="2" type="ORF">GWK17_13920</name>
</gene>
<name>A0A846TLP8_9BACI</name>
<organism evidence="2 3">
    <name type="scientific">Mesobacillus selenatarsenatis</name>
    <dbReference type="NCBI Taxonomy" id="388741"/>
    <lineage>
        <taxon>Bacteria</taxon>
        <taxon>Bacillati</taxon>
        <taxon>Bacillota</taxon>
        <taxon>Bacilli</taxon>
        <taxon>Bacillales</taxon>
        <taxon>Bacillaceae</taxon>
        <taxon>Mesobacillus</taxon>
    </lineage>
</organism>
<accession>A0A846TLP8</accession>
<dbReference type="Gene3D" id="3.40.630.30">
    <property type="match status" value="1"/>
</dbReference>
<dbReference type="AlphaFoldDB" id="A0A846TLP8"/>
<dbReference type="Proteomes" id="UP000587942">
    <property type="component" value="Unassembled WGS sequence"/>
</dbReference>
<evidence type="ECO:0000313" key="2">
    <source>
        <dbReference type="EMBL" id="NKE06552.1"/>
    </source>
</evidence>
<evidence type="ECO:0000259" key="1">
    <source>
        <dbReference type="PROSITE" id="PS51186"/>
    </source>
</evidence>
<proteinExistence type="predicted"/>
<dbReference type="InterPro" id="IPR000182">
    <property type="entry name" value="GNAT_dom"/>
</dbReference>
<dbReference type="PROSITE" id="PS51186">
    <property type="entry name" value="GNAT"/>
    <property type="match status" value="1"/>
</dbReference>
<reference evidence="2 3" key="1">
    <citation type="submission" date="2020-03" db="EMBL/GenBank/DDBJ databases">
        <authorList>
            <person name="Sun Q."/>
        </authorList>
    </citation>
    <scope>NUCLEOTIDE SEQUENCE [LARGE SCALE GENOMIC DNA]</scope>
    <source>
        <strain evidence="2 3">KACC 21451</strain>
    </source>
</reference>
<dbReference type="InterPro" id="IPR016181">
    <property type="entry name" value="Acyl_CoA_acyltransferase"/>
</dbReference>
<dbReference type="PANTHER" id="PTHR43617">
    <property type="entry name" value="L-AMINO ACID N-ACETYLTRANSFERASE"/>
    <property type="match status" value="1"/>
</dbReference>
<dbReference type="EMBL" id="JAAVUM010000009">
    <property type="protein sequence ID" value="NKE06552.1"/>
    <property type="molecule type" value="Genomic_DNA"/>
</dbReference>
<dbReference type="InterPro" id="IPR050276">
    <property type="entry name" value="MshD_Acetyltransferase"/>
</dbReference>
<dbReference type="CDD" id="cd04301">
    <property type="entry name" value="NAT_SF"/>
    <property type="match status" value="1"/>
</dbReference>
<dbReference type="Pfam" id="PF00583">
    <property type="entry name" value="Acetyltransf_1"/>
    <property type="match status" value="1"/>
</dbReference>